<dbReference type="EMBL" id="JAFFTB010000018">
    <property type="protein sequence ID" value="MBM9938677.1"/>
    <property type="molecule type" value="Genomic_DNA"/>
</dbReference>
<evidence type="ECO:0000259" key="2">
    <source>
        <dbReference type="Pfam" id="PF13098"/>
    </source>
</evidence>
<dbReference type="PANTHER" id="PTHR35272:SF4">
    <property type="entry name" value="THIOL:DISULFIDE INTERCHANGE PROTEIN DSBG"/>
    <property type="match status" value="1"/>
</dbReference>
<dbReference type="EMBL" id="JAFFTA010000020">
    <property type="protein sequence ID" value="MBM9914548.1"/>
    <property type="molecule type" value="Genomic_DNA"/>
</dbReference>
<organism evidence="3 6">
    <name type="scientific">Stenotrophomonas lactitubi</name>
    <dbReference type="NCBI Taxonomy" id="2045214"/>
    <lineage>
        <taxon>Bacteria</taxon>
        <taxon>Pseudomonadati</taxon>
        <taxon>Pseudomonadota</taxon>
        <taxon>Gammaproteobacteria</taxon>
        <taxon>Lysobacterales</taxon>
        <taxon>Lysobacteraceae</taxon>
        <taxon>Stenotrophomonas</taxon>
    </lineage>
</organism>
<reference evidence="3" key="2">
    <citation type="submission" date="2021-01" db="EMBL/GenBank/DDBJ databases">
        <authorList>
            <person name="Yu Y."/>
        </authorList>
    </citation>
    <scope>NUCLEOTIDE SEQUENCE</scope>
    <source>
        <strain evidence="3">As-5</strain>
        <strain evidence="4">As-6</strain>
    </source>
</reference>
<proteinExistence type="inferred from homology"/>
<keyword evidence="1" id="KW-0732">Signal</keyword>
<dbReference type="SUPFAM" id="SSF52833">
    <property type="entry name" value="Thioredoxin-like"/>
    <property type="match status" value="1"/>
</dbReference>
<sequence length="248" mass="26292">MSLASCTQAEGASKPPAVTRPAVLAALERQGVSVAAEFDASSEVRAYAGSINQQPMAIYVMGDGSAVVGTRLGPDGKPVDEEKIQKLVLKPMSEAVWSKLAASTWVQDGSPDAPRIVYAFGDANCPYCHKFWEAARPWVKSGRVQIRHVMVGIIKEDSAAKAAAILGAKEPEAALNINEMHADKGGIRPLASIPPKVNEQLQKNALLMVELGFSGTPGILYKDASDVVQRTNGMPPPQALEAILGPRP</sequence>
<dbReference type="SUPFAM" id="SSF54423">
    <property type="entry name" value="DsbC/DsbG N-terminal domain-like"/>
    <property type="match status" value="1"/>
</dbReference>
<accession>A0AAW4GID8</accession>
<comment type="subcellular location">
    <subcellularLocation>
        <location evidence="1">Periplasm</location>
    </subcellularLocation>
</comment>
<dbReference type="InterPro" id="IPR051470">
    <property type="entry name" value="Thiol:disulfide_interchange"/>
</dbReference>
<comment type="function">
    <text evidence="1">Required for disulfide bond formation in some periplasmic proteins. Acts by transferring its disulfide bond to other proteins and is reduced in the process.</text>
</comment>
<feature type="domain" description="Thioredoxin-like fold" evidence="2">
    <location>
        <begin position="114"/>
        <end position="244"/>
    </location>
</feature>
<keyword evidence="1" id="KW-0574">Periplasm</keyword>
<evidence type="ECO:0000313" key="4">
    <source>
        <dbReference type="EMBL" id="MBM9938677.1"/>
    </source>
</evidence>
<evidence type="ECO:0000313" key="3">
    <source>
        <dbReference type="EMBL" id="MBM9914548.1"/>
    </source>
</evidence>
<dbReference type="PANTHER" id="PTHR35272">
    <property type="entry name" value="THIOL:DISULFIDE INTERCHANGE PROTEIN DSBC-RELATED"/>
    <property type="match status" value="1"/>
</dbReference>
<dbReference type="Gene3D" id="3.10.450.70">
    <property type="entry name" value="Disulphide bond isomerase, DsbC/G, N-terminal"/>
    <property type="match status" value="1"/>
</dbReference>
<dbReference type="AlphaFoldDB" id="A0AAW4GID8"/>
<comment type="caution">
    <text evidence="3">The sequence shown here is derived from an EMBL/GenBank/DDBJ whole genome shotgun (WGS) entry which is preliminary data.</text>
</comment>
<name>A0AAW4GID8_9GAMM</name>
<evidence type="ECO:0000313" key="6">
    <source>
        <dbReference type="Proteomes" id="UP000784064"/>
    </source>
</evidence>
<comment type="similarity">
    <text evidence="1">Belongs to the thioredoxin family. DsbC subfamily.</text>
</comment>
<keyword evidence="1" id="KW-0676">Redox-active center</keyword>
<keyword evidence="5" id="KW-1185">Reference proteome</keyword>
<dbReference type="Gene3D" id="3.40.30.10">
    <property type="entry name" value="Glutaredoxin"/>
    <property type="match status" value="1"/>
</dbReference>
<dbReference type="InterPro" id="IPR036249">
    <property type="entry name" value="Thioredoxin-like_sf"/>
</dbReference>
<dbReference type="InterPro" id="IPR009094">
    <property type="entry name" value="DiS-bond_isomerase_DsbC/G_N_sf"/>
</dbReference>
<evidence type="ECO:0000256" key="1">
    <source>
        <dbReference type="RuleBase" id="RU364038"/>
    </source>
</evidence>
<gene>
    <name evidence="3" type="primary">dsbG</name>
    <name evidence="3" type="ORF">JJW18_13835</name>
    <name evidence="4" type="ORF">JJW19_11030</name>
</gene>
<dbReference type="GO" id="GO:0042597">
    <property type="term" value="C:periplasmic space"/>
    <property type="evidence" value="ECO:0007669"/>
    <property type="project" value="UniProtKB-SubCell"/>
</dbReference>
<dbReference type="InterPro" id="IPR012336">
    <property type="entry name" value="Thioredoxin-like_fold"/>
</dbReference>
<dbReference type="CDD" id="cd03020">
    <property type="entry name" value="DsbA_DsbC_DsbG"/>
    <property type="match status" value="1"/>
</dbReference>
<reference evidence="5" key="1">
    <citation type="submission" date="2021-01" db="EMBL/GenBank/DDBJ databases">
        <title>Stenotrophomonas maltophilia.</title>
        <authorList>
            <person name="Yu Y."/>
        </authorList>
    </citation>
    <scope>NUCLEOTIDE SEQUENCE [LARGE SCALE GENOMIC DNA]</scope>
    <source>
        <strain evidence="5">As-6</strain>
    </source>
</reference>
<dbReference type="Proteomes" id="UP000749453">
    <property type="component" value="Unassembled WGS sequence"/>
</dbReference>
<dbReference type="InterPro" id="IPR033954">
    <property type="entry name" value="DiS-bond_Isoase_DsbC/G"/>
</dbReference>
<evidence type="ECO:0000313" key="5">
    <source>
        <dbReference type="Proteomes" id="UP000749453"/>
    </source>
</evidence>
<dbReference type="Pfam" id="PF13098">
    <property type="entry name" value="Thioredoxin_2"/>
    <property type="match status" value="1"/>
</dbReference>
<protein>
    <recommendedName>
        <fullName evidence="1">Thiol:disulfide interchange protein</fullName>
    </recommendedName>
</protein>
<dbReference type="Proteomes" id="UP000784064">
    <property type="component" value="Unassembled WGS sequence"/>
</dbReference>
<dbReference type="NCBIfam" id="NF008657">
    <property type="entry name" value="PRK11657.1"/>
    <property type="match status" value="1"/>
</dbReference>